<dbReference type="InterPro" id="IPR000120">
    <property type="entry name" value="Amidase"/>
</dbReference>
<dbReference type="InterPro" id="IPR020556">
    <property type="entry name" value="Amidase_CS"/>
</dbReference>
<accession>A0A7W3QMH2</accession>
<proteinExistence type="inferred from homology"/>
<reference evidence="3 4" key="1">
    <citation type="submission" date="2020-08" db="EMBL/GenBank/DDBJ databases">
        <title>Genomic Encyclopedia of Type Strains, Phase IV (KMG-IV): sequencing the most valuable type-strain genomes for metagenomic binning, comparative biology and taxonomic classification.</title>
        <authorList>
            <person name="Goeker M."/>
        </authorList>
    </citation>
    <scope>NUCLEOTIDE SEQUENCE [LARGE SCALE GENOMIC DNA]</scope>
    <source>
        <strain evidence="3 4">DSM 44197</strain>
    </source>
</reference>
<name>A0A7W3QMH2_ACTNM</name>
<dbReference type="Gene3D" id="3.90.1300.10">
    <property type="entry name" value="Amidase signature (AS) domain"/>
    <property type="match status" value="1"/>
</dbReference>
<dbReference type="PANTHER" id="PTHR11895">
    <property type="entry name" value="TRANSAMIDASE"/>
    <property type="match status" value="1"/>
</dbReference>
<dbReference type="PANTHER" id="PTHR11895:SF7">
    <property type="entry name" value="GLUTAMYL-TRNA(GLN) AMIDOTRANSFERASE SUBUNIT A, MITOCHONDRIAL"/>
    <property type="match status" value="1"/>
</dbReference>
<dbReference type="RefSeq" id="WP_220509591.1">
    <property type="nucleotide sequence ID" value="NZ_BAAALP010000005.1"/>
</dbReference>
<protein>
    <submittedName>
        <fullName evidence="3">Amidase</fullName>
        <ecNumber evidence="3">3.5.1.4</ecNumber>
    </submittedName>
</protein>
<dbReference type="EMBL" id="JACJIA010000005">
    <property type="protein sequence ID" value="MBA8952574.1"/>
    <property type="molecule type" value="Genomic_DNA"/>
</dbReference>
<dbReference type="Proteomes" id="UP000572680">
    <property type="component" value="Unassembled WGS sequence"/>
</dbReference>
<dbReference type="GO" id="GO:0004040">
    <property type="term" value="F:amidase activity"/>
    <property type="evidence" value="ECO:0007669"/>
    <property type="project" value="UniProtKB-EC"/>
</dbReference>
<dbReference type="EC" id="3.5.1.4" evidence="3"/>
<evidence type="ECO:0000313" key="3">
    <source>
        <dbReference type="EMBL" id="MBA8952574.1"/>
    </source>
</evidence>
<evidence type="ECO:0000313" key="4">
    <source>
        <dbReference type="Proteomes" id="UP000572680"/>
    </source>
</evidence>
<dbReference type="InterPro" id="IPR023631">
    <property type="entry name" value="Amidase_dom"/>
</dbReference>
<dbReference type="Pfam" id="PF01425">
    <property type="entry name" value="Amidase"/>
    <property type="match status" value="1"/>
</dbReference>
<dbReference type="AlphaFoldDB" id="A0A7W3QMH2"/>
<feature type="domain" description="Amidase" evidence="2">
    <location>
        <begin position="26"/>
        <end position="449"/>
    </location>
</feature>
<keyword evidence="3" id="KW-0378">Hydrolase</keyword>
<dbReference type="InterPro" id="IPR036928">
    <property type="entry name" value="AS_sf"/>
</dbReference>
<sequence>MLTELWALGAWDLAELVRGGQVSCREVVEAHLRRIDGVNPRVNAVTVTLERRSLAAADAADGALARGEAAGPLCGVPITVKENIDVEGSATTMGVLALREATAATDAPCVAELRAAGAIPIGRTNMPEFGMRWHTDNALRGATVNPWSPQHTPGGSSGGDAVAVATGMSALGIGNDGAGSLRWPAQCCGVSALKPSLGRVAQTGERAAGPTPFAFQLLGVQGPIARHVRDLRLAFGHMCGRPGGDPWYAPVPLHGPPLPAPVRVRVVTDPDGVRTDPQVAGALRRAAEALADAGYLVEEGRAPALTRASEIYTQIMSSYGRVHREQPPVETVASPGFVRFWQTYEPIWAQAAGEQAFDPMMERATIARLWSAWMSRTPLVLAPIRTRPAFRVGSDLDPRWLADWPATMRLAVVVNLLGLPAVAVPVGPADGLPHAVQIIGPRFREDLCLDAAAVVEATTGTLTPIDPR</sequence>
<evidence type="ECO:0000259" key="2">
    <source>
        <dbReference type="Pfam" id="PF01425"/>
    </source>
</evidence>
<evidence type="ECO:0000256" key="1">
    <source>
        <dbReference type="ARBA" id="ARBA00009199"/>
    </source>
</evidence>
<comment type="caution">
    <text evidence="3">The sequence shown here is derived from an EMBL/GenBank/DDBJ whole genome shotgun (WGS) entry which is preliminary data.</text>
</comment>
<dbReference type="SUPFAM" id="SSF75304">
    <property type="entry name" value="Amidase signature (AS) enzymes"/>
    <property type="match status" value="1"/>
</dbReference>
<dbReference type="NCBIfam" id="NF005687">
    <property type="entry name" value="PRK07487.1"/>
    <property type="match status" value="1"/>
</dbReference>
<gene>
    <name evidence="3" type="ORF">HNR61_004220</name>
</gene>
<dbReference type="PROSITE" id="PS00571">
    <property type="entry name" value="AMIDASES"/>
    <property type="match status" value="1"/>
</dbReference>
<comment type="similarity">
    <text evidence="1">Belongs to the amidase family.</text>
</comment>
<organism evidence="3 4">
    <name type="scientific">Actinomadura namibiensis</name>
    <dbReference type="NCBI Taxonomy" id="182080"/>
    <lineage>
        <taxon>Bacteria</taxon>
        <taxon>Bacillati</taxon>
        <taxon>Actinomycetota</taxon>
        <taxon>Actinomycetes</taxon>
        <taxon>Streptosporangiales</taxon>
        <taxon>Thermomonosporaceae</taxon>
        <taxon>Actinomadura</taxon>
    </lineage>
</organism>
<keyword evidence="4" id="KW-1185">Reference proteome</keyword>